<evidence type="ECO:0000256" key="2">
    <source>
        <dbReference type="ARBA" id="ARBA00005402"/>
    </source>
</evidence>
<feature type="transmembrane region" description="Helical" evidence="20">
    <location>
        <begin position="234"/>
        <end position="254"/>
    </location>
</feature>
<organism evidence="21">
    <name type="scientific">Rhizochromulina marina</name>
    <dbReference type="NCBI Taxonomy" id="1034831"/>
    <lineage>
        <taxon>Eukaryota</taxon>
        <taxon>Sar</taxon>
        <taxon>Stramenopiles</taxon>
        <taxon>Ochrophyta</taxon>
        <taxon>Dictyochophyceae</taxon>
        <taxon>Rhizochromulinales</taxon>
        <taxon>Rhizochromulina</taxon>
    </lineage>
</organism>
<dbReference type="GO" id="GO:0047598">
    <property type="term" value="F:7-dehydrocholesterol reductase activity"/>
    <property type="evidence" value="ECO:0007669"/>
    <property type="project" value="UniProtKB-EC"/>
</dbReference>
<keyword evidence="11" id="KW-0560">Oxidoreductase</keyword>
<dbReference type="EMBL" id="HBHJ01007910">
    <property type="protein sequence ID" value="CAD9672611.1"/>
    <property type="molecule type" value="Transcribed_RNA"/>
</dbReference>
<keyword evidence="7" id="KW-0256">Endoplasmic reticulum</keyword>
<dbReference type="Pfam" id="PF01222">
    <property type="entry name" value="ERG4_ERG24"/>
    <property type="match status" value="1"/>
</dbReference>
<evidence type="ECO:0000256" key="20">
    <source>
        <dbReference type="SAM" id="Phobius"/>
    </source>
</evidence>
<comment type="similarity">
    <text evidence="2">Belongs to the ERG4/ERG24 family.</text>
</comment>
<feature type="transmembrane region" description="Helical" evidence="20">
    <location>
        <begin position="117"/>
        <end position="138"/>
    </location>
</feature>
<comment type="subcellular location">
    <subcellularLocation>
        <location evidence="1">Endoplasmic reticulum membrane</location>
        <topology evidence="1">Multi-pass membrane protein</topology>
    </subcellularLocation>
</comment>
<evidence type="ECO:0000256" key="3">
    <source>
        <dbReference type="ARBA" id="ARBA00022516"/>
    </source>
</evidence>
<dbReference type="PANTHER" id="PTHR21257">
    <property type="entry name" value="DELTA(14)-STEROL REDUCTASE"/>
    <property type="match status" value="1"/>
</dbReference>
<evidence type="ECO:0000256" key="14">
    <source>
        <dbReference type="ARBA" id="ARBA00023136"/>
    </source>
</evidence>
<proteinExistence type="inferred from homology"/>
<sequence>MWGGSGDAKDSVGLLPGRETIGPLLLMAVTPVFIFVLWHIMFHCNGDMVLFYSTVTADGFQWYGAPNSLFPSPFDPLAWKIIGVYMAVELLFMKAMPGAKFEATMTAKGNTPVYKANGMQSFLGSLALLLGLAYYGVINPAVVYDKFGELLMSMNVFALLFCAMLLVKGYLAPSSTDSGSTGNMIIDFYWGTELYPRVFGWDVKTFTNCRFGMMFWALGILCFAFKQYEDLGHISSSMFVCVALQLIYITKFFWWETGYWCSMDIQHDRAGYYICWGCLVWLPCVYTSQTFYLVKHPVQLGTVGTILNLVAGFLAIWINYDADRQRQFFRKCNGECTIWGSAPRMIIAKYTSKGEERMSLLLASGWWGLSRHFHYIPEILASLFWTVPSVGITENQVIPYFYVVYLTILLFDRAWRDDERCRSKYGRYWEQYCDIVPKKVIPGVI</sequence>
<evidence type="ECO:0000256" key="13">
    <source>
        <dbReference type="ARBA" id="ARBA00023098"/>
    </source>
</evidence>
<evidence type="ECO:0000256" key="4">
    <source>
        <dbReference type="ARBA" id="ARBA00022548"/>
    </source>
</evidence>
<evidence type="ECO:0000256" key="11">
    <source>
        <dbReference type="ARBA" id="ARBA00023002"/>
    </source>
</evidence>
<keyword evidence="10 20" id="KW-1133">Transmembrane helix</keyword>
<keyword evidence="13" id="KW-0443">Lipid metabolism</keyword>
<dbReference type="Gene3D" id="1.20.120.1630">
    <property type="match status" value="1"/>
</dbReference>
<evidence type="ECO:0000256" key="9">
    <source>
        <dbReference type="ARBA" id="ARBA00022955"/>
    </source>
</evidence>
<keyword evidence="15" id="KW-1207">Sterol metabolism</keyword>
<evidence type="ECO:0000256" key="7">
    <source>
        <dbReference type="ARBA" id="ARBA00022824"/>
    </source>
</evidence>
<gene>
    <name evidence="21" type="ORF">RMAR1173_LOCUS5086</name>
</gene>
<accession>A0A7S2RJ36</accession>
<dbReference type="PROSITE" id="PS01018">
    <property type="entry name" value="STEROL_REDUCT_2"/>
    <property type="match status" value="1"/>
</dbReference>
<dbReference type="InterPro" id="IPR018083">
    <property type="entry name" value="Sterol_reductase_CS"/>
</dbReference>
<reference evidence="21" key="1">
    <citation type="submission" date="2021-01" db="EMBL/GenBank/DDBJ databases">
        <authorList>
            <person name="Corre E."/>
            <person name="Pelletier E."/>
            <person name="Niang G."/>
            <person name="Scheremetjew M."/>
            <person name="Finn R."/>
            <person name="Kale V."/>
            <person name="Holt S."/>
            <person name="Cochrane G."/>
            <person name="Meng A."/>
            <person name="Brown T."/>
            <person name="Cohen L."/>
        </authorList>
    </citation>
    <scope>NUCLEOTIDE SEQUENCE</scope>
    <source>
        <strain evidence="21">CCMP1243</strain>
    </source>
</reference>
<dbReference type="PANTHER" id="PTHR21257:SF38">
    <property type="entry name" value="7-DEHYDROCHOLESTEROL REDUCTASE"/>
    <property type="match status" value="1"/>
</dbReference>
<evidence type="ECO:0000256" key="17">
    <source>
        <dbReference type="ARBA" id="ARBA00038851"/>
    </source>
</evidence>
<dbReference type="AlphaFoldDB" id="A0A7S2RJ36"/>
<evidence type="ECO:0000256" key="8">
    <source>
        <dbReference type="ARBA" id="ARBA00022857"/>
    </source>
</evidence>
<evidence type="ECO:0000256" key="10">
    <source>
        <dbReference type="ARBA" id="ARBA00022989"/>
    </source>
</evidence>
<dbReference type="GO" id="GO:0016132">
    <property type="term" value="P:brassinosteroid biosynthetic process"/>
    <property type="evidence" value="ECO:0007669"/>
    <property type="project" value="TreeGrafter"/>
</dbReference>
<feature type="transmembrane region" description="Helical" evidence="20">
    <location>
        <begin position="211"/>
        <end position="228"/>
    </location>
</feature>
<evidence type="ECO:0000313" key="21">
    <source>
        <dbReference type="EMBL" id="CAD9672611.1"/>
    </source>
</evidence>
<keyword evidence="16" id="KW-0753">Steroid metabolism</keyword>
<keyword evidence="8" id="KW-0521">NADP</keyword>
<dbReference type="FunFam" id="1.20.120.1630:FF:000006">
    <property type="entry name" value="Putative 7-dehydrocholesterol reductase"/>
    <property type="match status" value="1"/>
</dbReference>
<name>A0A7S2RJ36_9STRA</name>
<evidence type="ECO:0000256" key="16">
    <source>
        <dbReference type="ARBA" id="ARBA00023221"/>
    </source>
</evidence>
<evidence type="ECO:0000256" key="6">
    <source>
        <dbReference type="ARBA" id="ARBA00022778"/>
    </source>
</evidence>
<feature type="transmembrane region" description="Helical" evidence="20">
    <location>
        <begin position="20"/>
        <end position="42"/>
    </location>
</feature>
<evidence type="ECO:0000256" key="12">
    <source>
        <dbReference type="ARBA" id="ARBA00023011"/>
    </source>
</evidence>
<protein>
    <recommendedName>
        <fullName evidence="18">7-dehydrocholesterol reductase</fullName>
        <ecNumber evidence="17">1.3.1.21</ecNumber>
    </recommendedName>
    <alternativeName>
        <fullName evidence="19">Sterol Delta(7)-reductase</fullName>
    </alternativeName>
</protein>
<keyword evidence="6" id="KW-0152">Cholesterol biosynthesis</keyword>
<feature type="transmembrane region" description="Helical" evidence="20">
    <location>
        <begin position="300"/>
        <end position="320"/>
    </location>
</feature>
<keyword evidence="14 20" id="KW-0472">Membrane</keyword>
<dbReference type="GO" id="GO:0006695">
    <property type="term" value="P:cholesterol biosynthetic process"/>
    <property type="evidence" value="ECO:0007669"/>
    <property type="project" value="UniProtKB-KW"/>
</dbReference>
<dbReference type="InterPro" id="IPR001171">
    <property type="entry name" value="ERG24_DHCR-like"/>
</dbReference>
<dbReference type="GO" id="GO:0005789">
    <property type="term" value="C:endoplasmic reticulum membrane"/>
    <property type="evidence" value="ECO:0007669"/>
    <property type="project" value="UniProtKB-SubCell"/>
</dbReference>
<feature type="transmembrane region" description="Helical" evidence="20">
    <location>
        <begin position="150"/>
        <end position="171"/>
    </location>
</feature>
<evidence type="ECO:0000256" key="1">
    <source>
        <dbReference type="ARBA" id="ARBA00004477"/>
    </source>
</evidence>
<feature type="transmembrane region" description="Helical" evidence="20">
    <location>
        <begin position="274"/>
        <end position="294"/>
    </location>
</feature>
<keyword evidence="3" id="KW-0444">Lipid biosynthesis</keyword>
<keyword evidence="5 20" id="KW-0812">Transmembrane</keyword>
<evidence type="ECO:0000256" key="15">
    <source>
        <dbReference type="ARBA" id="ARBA00023166"/>
    </source>
</evidence>
<keyword evidence="4" id="KW-0153">Cholesterol metabolism</keyword>
<dbReference type="PROSITE" id="PS01017">
    <property type="entry name" value="STEROL_REDUCT_1"/>
    <property type="match status" value="1"/>
</dbReference>
<evidence type="ECO:0000256" key="5">
    <source>
        <dbReference type="ARBA" id="ARBA00022692"/>
    </source>
</evidence>
<keyword evidence="9" id="KW-0752">Steroid biosynthesis</keyword>
<keyword evidence="12" id="KW-0756">Sterol biosynthesis</keyword>
<evidence type="ECO:0000256" key="19">
    <source>
        <dbReference type="ARBA" id="ARBA00042688"/>
    </source>
</evidence>
<evidence type="ECO:0000256" key="18">
    <source>
        <dbReference type="ARBA" id="ARBA00039984"/>
    </source>
</evidence>
<dbReference type="EC" id="1.3.1.21" evidence="17"/>